<name>A0A8H7AHJ5_9EURO</name>
<dbReference type="EMBL" id="JAACFV010000072">
    <property type="protein sequence ID" value="KAF7507241.1"/>
    <property type="molecule type" value="Genomic_DNA"/>
</dbReference>
<dbReference type="Proteomes" id="UP000606974">
    <property type="component" value="Unassembled WGS sequence"/>
</dbReference>
<reference evidence="1" key="1">
    <citation type="submission" date="2020-02" db="EMBL/GenBank/DDBJ databases">
        <authorList>
            <person name="Palmer J.M."/>
        </authorList>
    </citation>
    <scope>NUCLEOTIDE SEQUENCE</scope>
    <source>
        <strain evidence="1">EPUS1.4</strain>
        <tissue evidence="1">Thallus</tissue>
    </source>
</reference>
<sequence length="89" mass="9777">MVPRDMFQLKDRSLKGNEDSISVTIGKKGPDPELVGTGSVFVNAAGQIDRAQRQIGKKRTGHVDLPPLRLDFDYSPDNQVSNLRRISGA</sequence>
<keyword evidence="2" id="KW-1185">Reference proteome</keyword>
<evidence type="ECO:0000313" key="2">
    <source>
        <dbReference type="Proteomes" id="UP000606974"/>
    </source>
</evidence>
<protein>
    <submittedName>
        <fullName evidence="1">Uncharacterized protein</fullName>
    </submittedName>
</protein>
<gene>
    <name evidence="1" type="ORF">GJ744_010799</name>
</gene>
<organism evidence="1 2">
    <name type="scientific">Endocarpon pusillum</name>
    <dbReference type="NCBI Taxonomy" id="364733"/>
    <lineage>
        <taxon>Eukaryota</taxon>
        <taxon>Fungi</taxon>
        <taxon>Dikarya</taxon>
        <taxon>Ascomycota</taxon>
        <taxon>Pezizomycotina</taxon>
        <taxon>Eurotiomycetes</taxon>
        <taxon>Chaetothyriomycetidae</taxon>
        <taxon>Verrucariales</taxon>
        <taxon>Verrucariaceae</taxon>
        <taxon>Endocarpon</taxon>
    </lineage>
</organism>
<accession>A0A8H7AHJ5</accession>
<dbReference type="AlphaFoldDB" id="A0A8H7AHJ5"/>
<evidence type="ECO:0000313" key="1">
    <source>
        <dbReference type="EMBL" id="KAF7507241.1"/>
    </source>
</evidence>
<proteinExistence type="predicted"/>
<comment type="caution">
    <text evidence="1">The sequence shown here is derived from an EMBL/GenBank/DDBJ whole genome shotgun (WGS) entry which is preliminary data.</text>
</comment>